<dbReference type="RefSeq" id="WP_235293027.1">
    <property type="nucleotide sequence ID" value="NZ_BSOH01000005.1"/>
</dbReference>
<feature type="signal peptide" evidence="2">
    <location>
        <begin position="1"/>
        <end position="22"/>
    </location>
</feature>
<dbReference type="InterPro" id="IPR012910">
    <property type="entry name" value="Plug_dom"/>
</dbReference>
<evidence type="ECO:0000256" key="1">
    <source>
        <dbReference type="PROSITE-ProRule" id="PRU01360"/>
    </source>
</evidence>
<dbReference type="GO" id="GO:0009279">
    <property type="term" value="C:cell outer membrane"/>
    <property type="evidence" value="ECO:0007669"/>
    <property type="project" value="UniProtKB-SubCell"/>
</dbReference>
<dbReference type="SUPFAM" id="SSF56935">
    <property type="entry name" value="Porins"/>
    <property type="match status" value="1"/>
</dbReference>
<keyword evidence="1" id="KW-0812">Transmembrane</keyword>
<reference evidence="4" key="1">
    <citation type="journal article" date="2014" name="Int. J. Syst. Evol. Microbiol.">
        <title>Complete genome sequence of Corynebacterium casei LMG S-19264T (=DSM 44701T), isolated from a smear-ripened cheese.</title>
        <authorList>
            <consortium name="US DOE Joint Genome Institute (JGI-PGF)"/>
            <person name="Walter F."/>
            <person name="Albersmeier A."/>
            <person name="Kalinowski J."/>
            <person name="Ruckert C."/>
        </authorList>
    </citation>
    <scope>NUCLEOTIDE SEQUENCE</scope>
    <source>
        <strain evidence="4">NBRC 108769</strain>
    </source>
</reference>
<dbReference type="InterPro" id="IPR008969">
    <property type="entry name" value="CarboxyPept-like_regulatory"/>
</dbReference>
<keyword evidence="2" id="KW-0732">Signal</keyword>
<dbReference type="InterPro" id="IPR039426">
    <property type="entry name" value="TonB-dep_rcpt-like"/>
</dbReference>
<name>A0AA37SM13_9BACT</name>
<sequence length="759" mass="84787">MRKLFFFAAMFYCCLLSSQESAVVRGYVLDGESGEPIIAANIVLDGQSLGTTTDIDGFFTLGKVNPGANKLTITYLGFDTLQSEFTLQPGEIYFKNYTLNESSVNLGVVNISAARQTARTEVQISKISVGAKEILKLPSIGGEADIAQYLQIIPGVISTGDQGGQIFIRGGSPIQNKILLDGLTIYNPFHSIGFFSVFETELIRNVDVYTGGFSAEYGGRISAIVDITTRDGNKKRFGGQVAANPFLYKAYFEGPIVKYKDGGGSTSFVFSTKNSIIDKTADILYKHASYNDSIGLPFHFNDLYGKLSFVNENGSKLNLFGFNFTDGYDNPLVADLNWTNAGGGADFKLIPGNSNFILNGMLGYTDYGINLNEADGSPRQSRIRGFTALIDFNFFGNQSELNYGVEFNSFNTQFKFQNPFKIILGQEQNTTEVAAFAKYRYVLSNLILEGSFRLQYYASLGEFSPEPRLALKYNVTDYLRFKLAAGMYSQNLLASSNERDVVNLFTGFLSGPEEQIFELGSNTVADKNIQTANHAVAGIEIDLNSQLSINIEGYYKDFSQIIIVNRNKVQASDPNFSTEEGSAYGFDVALDYKYANFSFKTNYALGYVFRYDGEQTYPPVFDRRHNVNVLTNYEFGGDKSWEASIRWNLGSGFPFTRTQGFYNFNPFSDGLGTNYVQENPENIGILYEDDRNAGRLPYYHRLDLSLAKIITFTEYFNMKIDASVTNVYNRQNIFYFDRVTYNRVNQLPILASLGMKINF</sequence>
<dbReference type="Pfam" id="PF07715">
    <property type="entry name" value="Plug"/>
    <property type="match status" value="1"/>
</dbReference>
<comment type="similarity">
    <text evidence="1">Belongs to the TonB-dependent receptor family.</text>
</comment>
<comment type="caution">
    <text evidence="4">The sequence shown here is derived from an EMBL/GenBank/DDBJ whole genome shotgun (WGS) entry which is preliminary data.</text>
</comment>
<dbReference type="Gene3D" id="2.60.40.1120">
    <property type="entry name" value="Carboxypeptidase-like, regulatory domain"/>
    <property type="match status" value="1"/>
</dbReference>
<keyword evidence="5" id="KW-1185">Reference proteome</keyword>
<evidence type="ECO:0000259" key="3">
    <source>
        <dbReference type="Pfam" id="PF07715"/>
    </source>
</evidence>
<proteinExistence type="inferred from homology"/>
<keyword evidence="1" id="KW-0813">Transport</keyword>
<keyword evidence="4" id="KW-0675">Receptor</keyword>
<dbReference type="Gene3D" id="2.170.130.10">
    <property type="entry name" value="TonB-dependent receptor, plug domain"/>
    <property type="match status" value="1"/>
</dbReference>
<dbReference type="Proteomes" id="UP001156666">
    <property type="component" value="Unassembled WGS sequence"/>
</dbReference>
<dbReference type="InterPro" id="IPR037066">
    <property type="entry name" value="Plug_dom_sf"/>
</dbReference>
<dbReference type="Pfam" id="PF13715">
    <property type="entry name" value="CarbopepD_reg_2"/>
    <property type="match status" value="1"/>
</dbReference>
<evidence type="ECO:0000256" key="2">
    <source>
        <dbReference type="SAM" id="SignalP"/>
    </source>
</evidence>
<keyword evidence="1" id="KW-0998">Cell outer membrane</keyword>
<keyword evidence="1" id="KW-1134">Transmembrane beta strand</keyword>
<feature type="chain" id="PRO_5041398274" evidence="2">
    <location>
        <begin position="23"/>
        <end position="759"/>
    </location>
</feature>
<reference evidence="4" key="2">
    <citation type="submission" date="2023-01" db="EMBL/GenBank/DDBJ databases">
        <title>Draft genome sequence of Portibacter lacus strain NBRC 108769.</title>
        <authorList>
            <person name="Sun Q."/>
            <person name="Mori K."/>
        </authorList>
    </citation>
    <scope>NUCLEOTIDE SEQUENCE</scope>
    <source>
        <strain evidence="4">NBRC 108769</strain>
    </source>
</reference>
<comment type="subcellular location">
    <subcellularLocation>
        <location evidence="1">Cell outer membrane</location>
        <topology evidence="1">Multi-pass membrane protein</topology>
    </subcellularLocation>
</comment>
<keyword evidence="1" id="KW-0472">Membrane</keyword>
<dbReference type="EMBL" id="BSOH01000005">
    <property type="protein sequence ID" value="GLR16225.1"/>
    <property type="molecule type" value="Genomic_DNA"/>
</dbReference>
<dbReference type="SUPFAM" id="SSF49464">
    <property type="entry name" value="Carboxypeptidase regulatory domain-like"/>
    <property type="match status" value="1"/>
</dbReference>
<dbReference type="AlphaFoldDB" id="A0AA37SM13"/>
<protein>
    <submittedName>
        <fullName evidence="4">TonB-dependent receptor</fullName>
    </submittedName>
</protein>
<feature type="domain" description="TonB-dependent receptor plug" evidence="3">
    <location>
        <begin position="142"/>
        <end position="220"/>
    </location>
</feature>
<organism evidence="4 5">
    <name type="scientific">Portibacter lacus</name>
    <dbReference type="NCBI Taxonomy" id="1099794"/>
    <lineage>
        <taxon>Bacteria</taxon>
        <taxon>Pseudomonadati</taxon>
        <taxon>Bacteroidota</taxon>
        <taxon>Saprospiria</taxon>
        <taxon>Saprospirales</taxon>
        <taxon>Haliscomenobacteraceae</taxon>
        <taxon>Portibacter</taxon>
    </lineage>
</organism>
<dbReference type="PROSITE" id="PS52016">
    <property type="entry name" value="TONB_DEPENDENT_REC_3"/>
    <property type="match status" value="1"/>
</dbReference>
<accession>A0AA37SM13</accession>
<evidence type="ECO:0000313" key="5">
    <source>
        <dbReference type="Proteomes" id="UP001156666"/>
    </source>
</evidence>
<evidence type="ECO:0000313" key="4">
    <source>
        <dbReference type="EMBL" id="GLR16225.1"/>
    </source>
</evidence>
<gene>
    <name evidence="4" type="ORF">GCM10007940_08400</name>
</gene>